<dbReference type="SUPFAM" id="SSF102405">
    <property type="entry name" value="MCP/YpsA-like"/>
    <property type="match status" value="1"/>
</dbReference>
<dbReference type="InterPro" id="IPR025475">
    <property type="entry name" value="DUF4326"/>
</dbReference>
<dbReference type="Pfam" id="PF10686">
    <property type="entry name" value="YAcAr"/>
    <property type="match status" value="1"/>
</dbReference>
<dbReference type="AlphaFoldDB" id="A0A0F9NED1"/>
<dbReference type="EMBL" id="LAZR01003628">
    <property type="protein sequence ID" value="KKN16289.1"/>
    <property type="molecule type" value="Genomic_DNA"/>
</dbReference>
<proteinExistence type="predicted"/>
<gene>
    <name evidence="3" type="ORF">LCGC14_0977450</name>
</gene>
<feature type="domain" description="YspA cpYpsA-related SLOG" evidence="1">
    <location>
        <begin position="100"/>
        <end position="160"/>
    </location>
</feature>
<dbReference type="Gene3D" id="3.40.50.450">
    <property type="match status" value="1"/>
</dbReference>
<evidence type="ECO:0000259" key="2">
    <source>
        <dbReference type="Pfam" id="PF14216"/>
    </source>
</evidence>
<reference evidence="3" key="1">
    <citation type="journal article" date="2015" name="Nature">
        <title>Complex archaea that bridge the gap between prokaryotes and eukaryotes.</title>
        <authorList>
            <person name="Spang A."/>
            <person name="Saw J.H."/>
            <person name="Jorgensen S.L."/>
            <person name="Zaremba-Niedzwiedzka K."/>
            <person name="Martijn J."/>
            <person name="Lind A.E."/>
            <person name="van Eijk R."/>
            <person name="Schleper C."/>
            <person name="Guy L."/>
            <person name="Ettema T.J."/>
        </authorList>
    </citation>
    <scope>NUCLEOTIDE SEQUENCE</scope>
</reference>
<name>A0A0F9NED1_9ZZZZ</name>
<evidence type="ECO:0008006" key="4">
    <source>
        <dbReference type="Google" id="ProtNLM"/>
    </source>
</evidence>
<dbReference type="InterPro" id="IPR019627">
    <property type="entry name" value="YAcAr"/>
</dbReference>
<feature type="domain" description="DUF4326" evidence="2">
    <location>
        <begin position="7"/>
        <end position="87"/>
    </location>
</feature>
<evidence type="ECO:0000259" key="1">
    <source>
        <dbReference type="Pfam" id="PF10686"/>
    </source>
</evidence>
<comment type="caution">
    <text evidence="3">The sequence shown here is derived from an EMBL/GenBank/DDBJ whole genome shotgun (WGS) entry which is preliminary data.</text>
</comment>
<organism evidence="3">
    <name type="scientific">marine sediment metagenome</name>
    <dbReference type="NCBI Taxonomy" id="412755"/>
    <lineage>
        <taxon>unclassified sequences</taxon>
        <taxon>metagenomes</taxon>
        <taxon>ecological metagenomes</taxon>
    </lineage>
</organism>
<dbReference type="Pfam" id="PF14216">
    <property type="entry name" value="DUF4326"/>
    <property type="match status" value="1"/>
</dbReference>
<accession>A0A0F9NED1</accession>
<sequence length="223" mass="25513">MNQTTVVNLRFEKYDVYIGRAGKGQTGTFGNPYYHENREDNIKLFKKYFYKRLKSDQQFAHQVLKLKGKRLGCFCRPANPCHGDIIADYLNNLPEVQPLKLAVVGSRNFHDYEYVKSILDCYEIKQIISGGAKGADTLAKRYAAEHSIDYKEFPAEWNKYGKSAGPIRNRLIVDAADEVVAFMIKDQATKGTSITIKFAEEKDKPVHIYKIEDNEDISTWGRG</sequence>
<evidence type="ECO:0000313" key="3">
    <source>
        <dbReference type="EMBL" id="KKN16289.1"/>
    </source>
</evidence>
<protein>
    <recommendedName>
        <fullName evidence="4">DUF4326 domain-containing protein</fullName>
    </recommendedName>
</protein>